<reference evidence="1 2" key="1">
    <citation type="submission" date="2019-10" db="EMBL/GenBank/DDBJ databases">
        <authorList>
            <person name="Palmer J.M."/>
        </authorList>
    </citation>
    <scope>NUCLEOTIDE SEQUENCE [LARGE SCALE GENOMIC DNA]</scope>
    <source>
        <strain evidence="1 2">TWF718</strain>
    </source>
</reference>
<dbReference type="Proteomes" id="UP001313282">
    <property type="component" value="Unassembled WGS sequence"/>
</dbReference>
<keyword evidence="2" id="KW-1185">Reference proteome</keyword>
<comment type="caution">
    <text evidence="1">The sequence shown here is derived from an EMBL/GenBank/DDBJ whole genome shotgun (WGS) entry which is preliminary data.</text>
</comment>
<dbReference type="EMBL" id="JAVHNR010000010">
    <property type="protein sequence ID" value="KAK6332151.1"/>
    <property type="molecule type" value="Genomic_DNA"/>
</dbReference>
<proteinExistence type="predicted"/>
<organism evidence="1 2">
    <name type="scientific">Orbilia javanica</name>
    <dbReference type="NCBI Taxonomy" id="47235"/>
    <lineage>
        <taxon>Eukaryota</taxon>
        <taxon>Fungi</taxon>
        <taxon>Dikarya</taxon>
        <taxon>Ascomycota</taxon>
        <taxon>Pezizomycotina</taxon>
        <taxon>Orbiliomycetes</taxon>
        <taxon>Orbiliales</taxon>
        <taxon>Orbiliaceae</taxon>
        <taxon>Orbilia</taxon>
    </lineage>
</organism>
<sequence length="118" mass="12725">MTVHFCPLRVNVDDDNIDTAPDVPIRWEAKAEGPRASTLGGLPNKAFASTIYAFCCIFKKTFGTQAISVTGGSEHNAPSAQHECLNGNESPLGVAWNGGLYRKDPNAQPCGDHLQLRK</sequence>
<accession>A0AAN8MUL9</accession>
<protein>
    <submittedName>
        <fullName evidence="1">Uncharacterized protein</fullName>
    </submittedName>
</protein>
<evidence type="ECO:0000313" key="2">
    <source>
        <dbReference type="Proteomes" id="UP001313282"/>
    </source>
</evidence>
<dbReference type="AlphaFoldDB" id="A0AAN8MUL9"/>
<gene>
    <name evidence="1" type="ORF">TWF718_002685</name>
</gene>
<name>A0AAN8MUL9_9PEZI</name>
<evidence type="ECO:0000313" key="1">
    <source>
        <dbReference type="EMBL" id="KAK6332151.1"/>
    </source>
</evidence>